<comment type="caution">
    <text evidence="2">The sequence shown here is derived from an EMBL/GenBank/DDBJ whole genome shotgun (WGS) entry which is preliminary data.</text>
</comment>
<name>A0A5M9ZC29_9BIFI</name>
<feature type="transmembrane region" description="Helical" evidence="1">
    <location>
        <begin position="30"/>
        <end position="50"/>
    </location>
</feature>
<proteinExistence type="predicted"/>
<accession>A0A5M9ZC29</accession>
<keyword evidence="1" id="KW-1133">Transmembrane helix</keyword>
<dbReference type="AlphaFoldDB" id="A0A5M9ZC29"/>
<dbReference type="Proteomes" id="UP000326060">
    <property type="component" value="Unassembled WGS sequence"/>
</dbReference>
<evidence type="ECO:0000313" key="2">
    <source>
        <dbReference type="EMBL" id="KAA8815394.1"/>
    </source>
</evidence>
<evidence type="ECO:0000256" key="1">
    <source>
        <dbReference type="SAM" id="Phobius"/>
    </source>
</evidence>
<keyword evidence="1" id="KW-0472">Membrane</keyword>
<gene>
    <name evidence="2" type="ORF">EMB92_09395</name>
</gene>
<evidence type="ECO:0000313" key="3">
    <source>
        <dbReference type="Proteomes" id="UP000326060"/>
    </source>
</evidence>
<keyword evidence="1" id="KW-0812">Transmembrane</keyword>
<dbReference type="EMBL" id="RZJP01000004">
    <property type="protein sequence ID" value="KAA8815394.1"/>
    <property type="molecule type" value="Genomic_DNA"/>
</dbReference>
<protein>
    <submittedName>
        <fullName evidence="2">Uncharacterized protein</fullName>
    </submittedName>
</protein>
<sequence length="92" mass="9956">MLSIVGLLFLTIALYFTAVGSILLIMWCLVVAFVCSLVSLVLFAISLYCSRRIGKASIGRKISCYAIPVSLMVLGYASVVVVLMIFHFAFAG</sequence>
<reference evidence="2 3" key="1">
    <citation type="journal article" date="2019" name="Syst. Appl. Microbiol.">
        <title>Characterization of Bifidobacterium species in feaces of the Egyptian fruit bat: Description of B. vespertilionis sp. nov. and B. rousetti sp. nov.</title>
        <authorList>
            <person name="Modesto M."/>
            <person name="Satti M."/>
            <person name="Watanabe K."/>
            <person name="Puglisi E."/>
            <person name="Morelli L."/>
            <person name="Huang C.-H."/>
            <person name="Liou J.-S."/>
            <person name="Miyashita M."/>
            <person name="Tamura T."/>
            <person name="Saito S."/>
            <person name="Mori K."/>
            <person name="Huang L."/>
            <person name="Sciavilla P."/>
            <person name="Sandri C."/>
            <person name="Spiezio C."/>
            <person name="Vitali F."/>
            <person name="Cavalieri D."/>
            <person name="Perpetuini G."/>
            <person name="Tofalo R."/>
            <person name="Bonetti A."/>
            <person name="Arita M."/>
            <person name="Mattarelli P."/>
        </authorList>
    </citation>
    <scope>NUCLEOTIDE SEQUENCE [LARGE SCALE GENOMIC DNA]</scope>
    <source>
        <strain evidence="2 3">RST27</strain>
    </source>
</reference>
<organism evidence="2 3">
    <name type="scientific">Bifidobacterium callitrichos</name>
    <dbReference type="NCBI Taxonomy" id="762209"/>
    <lineage>
        <taxon>Bacteria</taxon>
        <taxon>Bacillati</taxon>
        <taxon>Actinomycetota</taxon>
        <taxon>Actinomycetes</taxon>
        <taxon>Bifidobacteriales</taxon>
        <taxon>Bifidobacteriaceae</taxon>
        <taxon>Bifidobacterium</taxon>
    </lineage>
</organism>
<feature type="transmembrane region" description="Helical" evidence="1">
    <location>
        <begin position="62"/>
        <end position="90"/>
    </location>
</feature>